<feature type="transmembrane region" description="Helical" evidence="1">
    <location>
        <begin position="6"/>
        <end position="28"/>
    </location>
</feature>
<feature type="transmembrane region" description="Helical" evidence="1">
    <location>
        <begin position="146"/>
        <end position="169"/>
    </location>
</feature>
<keyword evidence="1" id="KW-1133">Transmembrane helix</keyword>
<evidence type="ECO:0000313" key="3">
    <source>
        <dbReference type="Proteomes" id="UP000820669"/>
    </source>
</evidence>
<keyword evidence="1" id="KW-0812">Transmembrane</keyword>
<feature type="transmembrane region" description="Helical" evidence="1">
    <location>
        <begin position="65"/>
        <end position="83"/>
    </location>
</feature>
<feature type="transmembrane region" description="Helical" evidence="1">
    <location>
        <begin position="181"/>
        <end position="203"/>
    </location>
</feature>
<dbReference type="Pfam" id="PF17197">
    <property type="entry name" value="DUF5134"/>
    <property type="match status" value="1"/>
</dbReference>
<comment type="caution">
    <text evidence="2">The sequence shown here is derived from an EMBL/GenBank/DDBJ whole genome shotgun (WGS) entry which is preliminary data.</text>
</comment>
<protein>
    <submittedName>
        <fullName evidence="2">DUF5134 domain-containing protein</fullName>
    </submittedName>
</protein>
<dbReference type="RefSeq" id="WP_169384661.1">
    <property type="nucleotide sequence ID" value="NZ_JAAXLA010000077.1"/>
</dbReference>
<gene>
    <name evidence="2" type="ORF">HF526_28450</name>
</gene>
<dbReference type="Proteomes" id="UP000820669">
    <property type="component" value="Unassembled WGS sequence"/>
</dbReference>
<reference evidence="2 3" key="1">
    <citation type="submission" date="2020-04" db="EMBL/GenBank/DDBJ databases">
        <authorList>
            <person name="Klaysubun C."/>
            <person name="Duangmal K."/>
            <person name="Lipun K."/>
        </authorList>
    </citation>
    <scope>NUCLEOTIDE SEQUENCE [LARGE SCALE GENOMIC DNA]</scope>
    <source>
        <strain evidence="2 3">K10HN5</strain>
    </source>
</reference>
<evidence type="ECO:0000256" key="1">
    <source>
        <dbReference type="SAM" id="Phobius"/>
    </source>
</evidence>
<keyword evidence="3" id="KW-1185">Reference proteome</keyword>
<sequence>MMGPAWAGWAFVLAFMLIAVHCAARLVIRRQVAGSDEQGTGATDLTHLLLALGMAAMFLPVGDPIPLPWGAALFGVVALYWLVAEPRHRAGAAGGGITVRGPGLHHVVESLAMVYMFLAGSGGAMATDSGTDMPGMAGMSRGPVDVPALTWVFAFYFLAHLVWSGIRAIEPATAPGSRGVLHAAPVLTAGRLVMGVGMTYTLLAML</sequence>
<dbReference type="InterPro" id="IPR033458">
    <property type="entry name" value="DUF5134"/>
</dbReference>
<organism evidence="2 3">
    <name type="scientific">Pseudonocardia acidicola</name>
    <dbReference type="NCBI Taxonomy" id="2724939"/>
    <lineage>
        <taxon>Bacteria</taxon>
        <taxon>Bacillati</taxon>
        <taxon>Actinomycetota</taxon>
        <taxon>Actinomycetes</taxon>
        <taxon>Pseudonocardiales</taxon>
        <taxon>Pseudonocardiaceae</taxon>
        <taxon>Pseudonocardia</taxon>
    </lineage>
</organism>
<feature type="transmembrane region" description="Helical" evidence="1">
    <location>
        <begin position="104"/>
        <end position="126"/>
    </location>
</feature>
<evidence type="ECO:0000313" key="2">
    <source>
        <dbReference type="EMBL" id="NMI01200.1"/>
    </source>
</evidence>
<feature type="transmembrane region" description="Helical" evidence="1">
    <location>
        <begin position="40"/>
        <end position="59"/>
    </location>
</feature>
<proteinExistence type="predicted"/>
<accession>A0ABX1SHY6</accession>
<name>A0ABX1SHY6_9PSEU</name>
<dbReference type="EMBL" id="JAAXLA010000077">
    <property type="protein sequence ID" value="NMI01200.1"/>
    <property type="molecule type" value="Genomic_DNA"/>
</dbReference>
<keyword evidence="1" id="KW-0472">Membrane</keyword>